<dbReference type="CDD" id="cd02440">
    <property type="entry name" value="AdoMet_MTases"/>
    <property type="match status" value="1"/>
</dbReference>
<organism evidence="3 4">
    <name type="scientific">Kibdelosporangium lantanae</name>
    <dbReference type="NCBI Taxonomy" id="1497396"/>
    <lineage>
        <taxon>Bacteria</taxon>
        <taxon>Bacillati</taxon>
        <taxon>Actinomycetota</taxon>
        <taxon>Actinomycetes</taxon>
        <taxon>Pseudonocardiales</taxon>
        <taxon>Pseudonocardiaceae</taxon>
        <taxon>Kibdelosporangium</taxon>
    </lineage>
</organism>
<dbReference type="GO" id="GO:0032259">
    <property type="term" value="P:methylation"/>
    <property type="evidence" value="ECO:0007669"/>
    <property type="project" value="UniProtKB-KW"/>
</dbReference>
<evidence type="ECO:0000313" key="4">
    <source>
        <dbReference type="Proteomes" id="UP001597045"/>
    </source>
</evidence>
<keyword evidence="3" id="KW-0489">Methyltransferase</keyword>
<dbReference type="InterPro" id="IPR029063">
    <property type="entry name" value="SAM-dependent_MTases_sf"/>
</dbReference>
<reference evidence="4" key="1">
    <citation type="journal article" date="2019" name="Int. J. Syst. Evol. Microbiol.">
        <title>The Global Catalogue of Microorganisms (GCM) 10K type strain sequencing project: providing services to taxonomists for standard genome sequencing and annotation.</title>
        <authorList>
            <consortium name="The Broad Institute Genomics Platform"/>
            <consortium name="The Broad Institute Genome Sequencing Center for Infectious Disease"/>
            <person name="Wu L."/>
            <person name="Ma J."/>
        </authorList>
    </citation>
    <scope>NUCLEOTIDE SEQUENCE [LARGE SCALE GENOMIC DNA]</scope>
    <source>
        <strain evidence="4">JCM 31486</strain>
    </source>
</reference>
<sequence>MTAPDPNTDPTGWFEHRYQSGAIPWNRGRAHDLLVEWAPEGTGRTAIVVGCGIGYDAEHLASLGYDTIAFDASPSAIRQARERFPDSKVHYLTGDLLNLPEAWRGAYDLVVEIRTVQSLPLPLRTDALVQDLLGPGLRDVDERR</sequence>
<gene>
    <name evidence="3" type="ORF">ACFQ1S_40195</name>
</gene>
<feature type="domain" description="Methyltransferase" evidence="2">
    <location>
        <begin position="49"/>
        <end position="123"/>
    </location>
</feature>
<dbReference type="Proteomes" id="UP001597045">
    <property type="component" value="Unassembled WGS sequence"/>
</dbReference>
<dbReference type="EMBL" id="JBHTIS010003504">
    <property type="protein sequence ID" value="MFD1051327.1"/>
    <property type="molecule type" value="Genomic_DNA"/>
</dbReference>
<dbReference type="Gene3D" id="3.40.50.150">
    <property type="entry name" value="Vaccinia Virus protein VP39"/>
    <property type="match status" value="1"/>
</dbReference>
<dbReference type="InterPro" id="IPR041698">
    <property type="entry name" value="Methyltransf_25"/>
</dbReference>
<evidence type="ECO:0000256" key="1">
    <source>
        <dbReference type="ARBA" id="ARBA00022679"/>
    </source>
</evidence>
<name>A0ABW3MM58_9PSEU</name>
<comment type="caution">
    <text evidence="3">The sequence shown here is derived from an EMBL/GenBank/DDBJ whole genome shotgun (WGS) entry which is preliminary data.</text>
</comment>
<dbReference type="PANTHER" id="PTHR43861">
    <property type="entry name" value="TRANS-ACONITATE 2-METHYLTRANSFERASE-RELATED"/>
    <property type="match status" value="1"/>
</dbReference>
<dbReference type="Pfam" id="PF13649">
    <property type="entry name" value="Methyltransf_25"/>
    <property type="match status" value="1"/>
</dbReference>
<dbReference type="EC" id="2.1.1.222" evidence="3"/>
<protein>
    <submittedName>
        <fullName evidence="3">Class I SAM-dependent methyltransferase</fullName>
        <ecNumber evidence="3">2.1.1.222</ecNumber>
        <ecNumber evidence="3">2.1.1.64</ecNumber>
    </submittedName>
</protein>
<feature type="non-terminal residue" evidence="3">
    <location>
        <position position="144"/>
    </location>
</feature>
<dbReference type="GO" id="GO:0061542">
    <property type="term" value="F:3-demethylubiquinol 3-O-methyltransferase activity"/>
    <property type="evidence" value="ECO:0007669"/>
    <property type="project" value="UniProtKB-EC"/>
</dbReference>
<keyword evidence="1 3" id="KW-0808">Transferase</keyword>
<accession>A0ABW3MM58</accession>
<dbReference type="EC" id="2.1.1.64" evidence="3"/>
<dbReference type="SUPFAM" id="SSF53335">
    <property type="entry name" value="S-adenosyl-L-methionine-dependent methyltransferases"/>
    <property type="match status" value="1"/>
</dbReference>
<keyword evidence="4" id="KW-1185">Reference proteome</keyword>
<proteinExistence type="predicted"/>
<dbReference type="GO" id="GO:0102208">
    <property type="term" value="F:2-polyprenyl-6-hydroxyphenol methylase activity"/>
    <property type="evidence" value="ECO:0007669"/>
    <property type="project" value="UniProtKB-EC"/>
</dbReference>
<evidence type="ECO:0000313" key="3">
    <source>
        <dbReference type="EMBL" id="MFD1051327.1"/>
    </source>
</evidence>
<evidence type="ECO:0000259" key="2">
    <source>
        <dbReference type="Pfam" id="PF13649"/>
    </source>
</evidence>